<dbReference type="STRING" id="457570.Nther_0634"/>
<evidence type="ECO:0000259" key="2">
    <source>
        <dbReference type="Pfam" id="PF13690"/>
    </source>
</evidence>
<sequence>MKAKYINPFYQATNDVLNNMLELNTERGQLDVIEDIVPGNEANVIIGITGDLSGSILYSFSKDMTLEIVKMMSGMEMEELDSFVTSALGEVANIISGNAVTYLKNENYNCDIVPPQVIIGQNKSLSMATEKALLLPVKTDIGKFDLNISVKEAIEQKPLN</sequence>
<dbReference type="CDD" id="cd17906">
    <property type="entry name" value="CheX"/>
    <property type="match status" value="1"/>
</dbReference>
<dbReference type="Pfam" id="PF13690">
    <property type="entry name" value="CheX"/>
    <property type="match status" value="1"/>
</dbReference>
<dbReference type="InParanoid" id="B2A6U8"/>
<dbReference type="OrthoDB" id="9788100at2"/>
<dbReference type="SUPFAM" id="SSF103039">
    <property type="entry name" value="CheC-like"/>
    <property type="match status" value="1"/>
</dbReference>
<evidence type="ECO:0000313" key="4">
    <source>
        <dbReference type="Proteomes" id="UP000001683"/>
    </source>
</evidence>
<dbReference type="eggNOG" id="COG1406">
    <property type="taxonomic scope" value="Bacteria"/>
</dbReference>
<dbReference type="GO" id="GO:0006935">
    <property type="term" value="P:chemotaxis"/>
    <property type="evidence" value="ECO:0007669"/>
    <property type="project" value="UniProtKB-KW"/>
</dbReference>
<dbReference type="EMBL" id="CP001034">
    <property type="protein sequence ID" value="ACB84229.1"/>
    <property type="molecule type" value="Genomic_DNA"/>
</dbReference>
<organism evidence="3 4">
    <name type="scientific">Natranaerobius thermophilus (strain ATCC BAA-1301 / DSM 18059 / JW/NM-WN-LF)</name>
    <dbReference type="NCBI Taxonomy" id="457570"/>
    <lineage>
        <taxon>Bacteria</taxon>
        <taxon>Bacillati</taxon>
        <taxon>Bacillota</taxon>
        <taxon>Clostridia</taxon>
        <taxon>Natranaerobiales</taxon>
        <taxon>Natranaerobiaceae</taxon>
        <taxon>Natranaerobius</taxon>
    </lineage>
</organism>
<keyword evidence="4" id="KW-1185">Reference proteome</keyword>
<dbReference type="InterPro" id="IPR038756">
    <property type="entry name" value="CheX-like"/>
</dbReference>
<evidence type="ECO:0000256" key="1">
    <source>
        <dbReference type="ARBA" id="ARBA00022500"/>
    </source>
</evidence>
<dbReference type="KEGG" id="nth:Nther_0634"/>
<reference evidence="3 4" key="1">
    <citation type="submission" date="2008-04" db="EMBL/GenBank/DDBJ databases">
        <title>Complete sequence of chromosome of Natranaerobius thermophilus JW/NM-WN-LF.</title>
        <authorList>
            <consortium name="US DOE Joint Genome Institute"/>
            <person name="Copeland A."/>
            <person name="Lucas S."/>
            <person name="Lapidus A."/>
            <person name="Glavina del Rio T."/>
            <person name="Dalin E."/>
            <person name="Tice H."/>
            <person name="Bruce D."/>
            <person name="Goodwin L."/>
            <person name="Pitluck S."/>
            <person name="Chertkov O."/>
            <person name="Brettin T."/>
            <person name="Detter J.C."/>
            <person name="Han C."/>
            <person name="Kuske C.R."/>
            <person name="Schmutz J."/>
            <person name="Larimer F."/>
            <person name="Land M."/>
            <person name="Hauser L."/>
            <person name="Kyrpides N."/>
            <person name="Lykidis A."/>
            <person name="Mesbah N.M."/>
            <person name="Wiegel J."/>
        </authorList>
    </citation>
    <scope>NUCLEOTIDE SEQUENCE [LARGE SCALE GENOMIC DNA]</scope>
    <source>
        <strain evidence="4">ATCC BAA-1301 / DSM 18059 / JW/NM-WN-LF</strain>
    </source>
</reference>
<name>B2A6U8_NATTJ</name>
<keyword evidence="1" id="KW-0145">Chemotaxis</keyword>
<dbReference type="Gene3D" id="3.40.1550.10">
    <property type="entry name" value="CheC-like"/>
    <property type="match status" value="1"/>
</dbReference>
<dbReference type="RefSeq" id="WP_012447113.1">
    <property type="nucleotide sequence ID" value="NC_010718.1"/>
</dbReference>
<dbReference type="Proteomes" id="UP000001683">
    <property type="component" value="Chromosome"/>
</dbReference>
<reference evidence="3 4" key="2">
    <citation type="journal article" date="2011" name="J. Bacteriol.">
        <title>Complete genome sequence of the anaerobic, halophilic alkalithermophile Natranaerobius thermophilus JW/NM-WN-LF.</title>
        <authorList>
            <person name="Zhao B."/>
            <person name="Mesbah N.M."/>
            <person name="Dalin E."/>
            <person name="Goodwin L."/>
            <person name="Nolan M."/>
            <person name="Pitluck S."/>
            <person name="Chertkov O."/>
            <person name="Brettin T.S."/>
            <person name="Han J."/>
            <person name="Larimer F.W."/>
            <person name="Land M.L."/>
            <person name="Hauser L."/>
            <person name="Kyrpides N."/>
            <person name="Wiegel J."/>
        </authorList>
    </citation>
    <scope>NUCLEOTIDE SEQUENCE [LARGE SCALE GENOMIC DNA]</scope>
    <source>
        <strain evidence="4">ATCC BAA-1301 / DSM 18059 / JW/NM-WN-LF</strain>
    </source>
</reference>
<dbReference type="PANTHER" id="PTHR39452:SF1">
    <property type="entry name" value="CHEY-P PHOSPHATASE CHEX"/>
    <property type="match status" value="1"/>
</dbReference>
<evidence type="ECO:0000313" key="3">
    <source>
        <dbReference type="EMBL" id="ACB84229.1"/>
    </source>
</evidence>
<dbReference type="AlphaFoldDB" id="B2A6U8"/>
<gene>
    <name evidence="3" type="ordered locus">Nther_0634</name>
</gene>
<dbReference type="InterPro" id="IPR028976">
    <property type="entry name" value="CheC-like_sf"/>
</dbReference>
<protein>
    <submittedName>
        <fullName evidence="3">CheC domain protein</fullName>
    </submittedName>
</protein>
<accession>B2A6U8</accession>
<proteinExistence type="predicted"/>
<dbReference type="InterPro" id="IPR028051">
    <property type="entry name" value="CheX-like_dom"/>
</dbReference>
<dbReference type="HOGENOM" id="CLU_116290_1_0_9"/>
<feature type="domain" description="Chemotaxis phosphatase CheX-like" evidence="2">
    <location>
        <begin position="44"/>
        <end position="131"/>
    </location>
</feature>
<dbReference type="PANTHER" id="PTHR39452">
    <property type="entry name" value="CHEY-P PHOSPHATASE CHEX"/>
    <property type="match status" value="1"/>
</dbReference>